<sequence>MVRRVRECLGCERRFVSKSSQNLWCGSCCASNDNDDNDKARRRRISDPLPLLPQQSVTTATTPCTDGPLKRPRLSLPLPMPLQTEPSAPSEEDKEETHAISAEDEQPVIFEIDDDDDDDDDNQSGQSEGYDDVYCTQMYDDDDDDQDQDPQVDESEETQDQEDTNDAALPCNTSTNFKRSDQQKEPKMKNTGKTPQPGDDVCIICGSSFDRITTGFQGRLNHIKRCAKKHGVQAQDMKLNHDDNDDLQDNCKKAPAKINPYAKQTSNNSDNNNTTETYNNTQHTWHAGADRDLQLATGTFTTSTSTNTKSNKTPSAAPAAAASKQTSLTSYFKAPLRSLNNVLLASAKNAAKTSKLNKQQKQQQQQTANNNSKKARWNSRQNYVKKTCPAYKRITGTDFICDGFTYAKPSLSQTYFLTHFHSDHYGGITRTWQAGVIYCSLPTANLVHERLGVDRHYLHPLALNTPTVIATSAGRPVTVTLLDANHCPGAVMFLFQVGKRTILHVGDFRWHRAQMLPPLQRVLQQLPVDELFLDTTYCQERYTLPTQQAAIQATVEKAVQEVQRARAAKERLLLLFGAYTIGKERIYLAVAERLGVKVYVDSQRYKVLVAALEWPADKMQRLLTTKRNESNLWVVELGHINMKRLPPYLYACSQAKHPVAKFDRVVGFRPTGWSNRPNNNHNLLTTATTGKLTVHSVPYSEHSSFPELVDCIRALRPKKIVPTVSVSKSQQQVDLLLRHVRMRQTTLA</sequence>
<dbReference type="Proteomes" id="UP001153069">
    <property type="component" value="Unassembled WGS sequence"/>
</dbReference>
<dbReference type="CDD" id="cd16273">
    <property type="entry name" value="SNM1A-1C-like_MBL-fold"/>
    <property type="match status" value="1"/>
</dbReference>
<dbReference type="FunFam" id="3.40.50.12650:FF:000001">
    <property type="entry name" value="DNA cross-link repair 1A"/>
    <property type="match status" value="1"/>
</dbReference>
<feature type="region of interest" description="Disordered" evidence="6">
    <location>
        <begin position="46"/>
        <end position="199"/>
    </location>
</feature>
<feature type="compositionally biased region" description="Acidic residues" evidence="6">
    <location>
        <begin position="102"/>
        <end position="122"/>
    </location>
</feature>
<evidence type="ECO:0000259" key="7">
    <source>
        <dbReference type="Pfam" id="PF07522"/>
    </source>
</evidence>
<dbReference type="GO" id="GO:0003684">
    <property type="term" value="F:damaged DNA binding"/>
    <property type="evidence" value="ECO:0007669"/>
    <property type="project" value="TreeGrafter"/>
</dbReference>
<keyword evidence="4" id="KW-0234">DNA repair</keyword>
<dbReference type="GO" id="GO:0006303">
    <property type="term" value="P:double-strand break repair via nonhomologous end joining"/>
    <property type="evidence" value="ECO:0007669"/>
    <property type="project" value="TreeGrafter"/>
</dbReference>
<evidence type="ECO:0000256" key="4">
    <source>
        <dbReference type="ARBA" id="ARBA00023204"/>
    </source>
</evidence>
<dbReference type="PANTHER" id="PTHR23240">
    <property type="entry name" value="DNA CROSS-LINK REPAIR PROTEIN PSO2/SNM1-RELATED"/>
    <property type="match status" value="1"/>
</dbReference>
<protein>
    <recommendedName>
        <fullName evidence="7">DNA repair metallo-beta-lactamase domain-containing protein</fullName>
    </recommendedName>
</protein>
<dbReference type="GO" id="GO:0036297">
    <property type="term" value="P:interstrand cross-link repair"/>
    <property type="evidence" value="ECO:0007669"/>
    <property type="project" value="TreeGrafter"/>
</dbReference>
<dbReference type="GO" id="GO:0035312">
    <property type="term" value="F:5'-3' DNA exonuclease activity"/>
    <property type="evidence" value="ECO:0007669"/>
    <property type="project" value="TreeGrafter"/>
</dbReference>
<feature type="compositionally biased region" description="Polar residues" evidence="6">
    <location>
        <begin position="53"/>
        <end position="64"/>
    </location>
</feature>
<accession>A0A9N8DD69</accession>
<comment type="subcellular location">
    <subcellularLocation>
        <location evidence="1">Nucleus</location>
    </subcellularLocation>
</comment>
<feature type="region of interest" description="Disordered" evidence="6">
    <location>
        <begin position="301"/>
        <end position="321"/>
    </location>
</feature>
<feature type="compositionally biased region" description="Basic and acidic residues" evidence="6">
    <location>
        <begin position="178"/>
        <end position="188"/>
    </location>
</feature>
<dbReference type="Pfam" id="PF07522">
    <property type="entry name" value="DRMBL"/>
    <property type="match status" value="1"/>
</dbReference>
<evidence type="ECO:0000256" key="6">
    <source>
        <dbReference type="SAM" id="MobiDB-lite"/>
    </source>
</evidence>
<dbReference type="InterPro" id="IPR036866">
    <property type="entry name" value="RibonucZ/Hydroxyglut_hydro"/>
</dbReference>
<dbReference type="AlphaFoldDB" id="A0A9N8DD69"/>
<evidence type="ECO:0000256" key="2">
    <source>
        <dbReference type="ARBA" id="ARBA00010304"/>
    </source>
</evidence>
<dbReference type="InterPro" id="IPR011084">
    <property type="entry name" value="DRMBL"/>
</dbReference>
<keyword evidence="3" id="KW-0227">DNA damage</keyword>
<evidence type="ECO:0000256" key="5">
    <source>
        <dbReference type="ARBA" id="ARBA00023242"/>
    </source>
</evidence>
<keyword evidence="9" id="KW-1185">Reference proteome</keyword>
<comment type="caution">
    <text evidence="8">The sequence shown here is derived from an EMBL/GenBank/DDBJ whole genome shotgun (WGS) entry which is preliminary data.</text>
</comment>
<gene>
    <name evidence="8" type="ORF">SEMRO_21_G014560.2</name>
</gene>
<dbReference type="PANTHER" id="PTHR23240:SF35">
    <property type="entry name" value="DNA REPAIR METALLO-BETA-LACTAMASE FAMILY PROTEIN-RELATED"/>
    <property type="match status" value="1"/>
</dbReference>
<comment type="similarity">
    <text evidence="2">Belongs to the DNA repair metallo-beta-lactamase (DRMBL) family.</text>
</comment>
<evidence type="ECO:0000256" key="1">
    <source>
        <dbReference type="ARBA" id="ARBA00004123"/>
    </source>
</evidence>
<proteinExistence type="inferred from homology"/>
<dbReference type="Gene3D" id="3.60.15.10">
    <property type="entry name" value="Ribonuclease Z/Hydroxyacylglutathione hydrolase-like"/>
    <property type="match status" value="1"/>
</dbReference>
<feature type="region of interest" description="Disordered" evidence="6">
    <location>
        <begin position="353"/>
        <end position="379"/>
    </location>
</feature>
<dbReference type="EMBL" id="CAICTM010000021">
    <property type="protein sequence ID" value="CAB9497509.1"/>
    <property type="molecule type" value="Genomic_DNA"/>
</dbReference>
<evidence type="ECO:0000313" key="8">
    <source>
        <dbReference type="EMBL" id="CAB9497509.1"/>
    </source>
</evidence>
<evidence type="ECO:0000313" key="9">
    <source>
        <dbReference type="Proteomes" id="UP001153069"/>
    </source>
</evidence>
<organism evidence="8 9">
    <name type="scientific">Seminavis robusta</name>
    <dbReference type="NCBI Taxonomy" id="568900"/>
    <lineage>
        <taxon>Eukaryota</taxon>
        <taxon>Sar</taxon>
        <taxon>Stramenopiles</taxon>
        <taxon>Ochrophyta</taxon>
        <taxon>Bacillariophyta</taxon>
        <taxon>Bacillariophyceae</taxon>
        <taxon>Bacillariophycidae</taxon>
        <taxon>Naviculales</taxon>
        <taxon>Naviculaceae</taxon>
        <taxon>Seminavis</taxon>
    </lineage>
</organism>
<dbReference type="SUPFAM" id="SSF56281">
    <property type="entry name" value="Metallo-hydrolase/oxidoreductase"/>
    <property type="match status" value="1"/>
</dbReference>
<dbReference type="Gene3D" id="3.40.50.12650">
    <property type="match status" value="1"/>
</dbReference>
<keyword evidence="5" id="KW-0539">Nucleus</keyword>
<name>A0A9N8DD69_9STRA</name>
<reference evidence="8" key="1">
    <citation type="submission" date="2020-06" db="EMBL/GenBank/DDBJ databases">
        <authorList>
            <consortium name="Plant Systems Biology data submission"/>
        </authorList>
    </citation>
    <scope>NUCLEOTIDE SEQUENCE</scope>
    <source>
        <strain evidence="8">D6</strain>
    </source>
</reference>
<dbReference type="GO" id="GO:0005634">
    <property type="term" value="C:nucleus"/>
    <property type="evidence" value="ECO:0007669"/>
    <property type="project" value="UniProtKB-SubCell"/>
</dbReference>
<evidence type="ECO:0000256" key="3">
    <source>
        <dbReference type="ARBA" id="ARBA00022763"/>
    </source>
</evidence>
<feature type="compositionally biased region" description="Acidic residues" evidence="6">
    <location>
        <begin position="139"/>
        <end position="165"/>
    </location>
</feature>
<feature type="domain" description="DNA repair metallo-beta-lactamase" evidence="7">
    <location>
        <begin position="619"/>
        <end position="727"/>
    </location>
</feature>
<feature type="compositionally biased region" description="Low complexity" evidence="6">
    <location>
        <begin position="353"/>
        <end position="372"/>
    </location>
</feature>
<dbReference type="OrthoDB" id="262529at2759"/>